<dbReference type="OrthoDB" id="5396211at2"/>
<dbReference type="Pfam" id="PF03860">
    <property type="entry name" value="Csp"/>
    <property type="match status" value="1"/>
</dbReference>
<accession>A0A552UA85</accession>
<dbReference type="Proteomes" id="UP000317894">
    <property type="component" value="Unassembled WGS sequence"/>
</dbReference>
<sequence length="112" mass="11787">MEPLDPRIQACIEACNRCHGSCLAMAFNHCLDQGGDHVAPPHFRLMADCAQICATAADFMLRSSVHHAAICAACADVCDACADSCEGLDGMEDCVAACRACAESCRAMALPH</sequence>
<keyword evidence="2" id="KW-1185">Reference proteome</keyword>
<dbReference type="PANTHER" id="PTHR37310">
    <property type="entry name" value="CYTOPLASMIC PROTEIN-RELATED"/>
    <property type="match status" value="1"/>
</dbReference>
<dbReference type="PANTHER" id="PTHR37310:SF1">
    <property type="entry name" value="CYTOPLASMIC PROTEIN"/>
    <property type="match status" value="1"/>
</dbReference>
<reference evidence="1 2" key="1">
    <citation type="submission" date="2019-07" db="EMBL/GenBank/DDBJ databases">
        <title>Novel species isolated from glacier.</title>
        <authorList>
            <person name="Liu Q."/>
            <person name="Xin Y.-H."/>
        </authorList>
    </citation>
    <scope>NUCLEOTIDE SEQUENCE [LARGE SCALE GENOMIC DNA]</scope>
    <source>
        <strain evidence="1 2">LB1R16</strain>
    </source>
</reference>
<dbReference type="RefSeq" id="WP_144335278.1">
    <property type="nucleotide sequence ID" value="NZ_VJWA01000002.1"/>
</dbReference>
<gene>
    <name evidence="1" type="ORF">FMM06_15805</name>
</gene>
<dbReference type="InterPro" id="IPR044543">
    <property type="entry name" value="YHJQ-like"/>
</dbReference>
<dbReference type="AlphaFoldDB" id="A0A552UA85"/>
<dbReference type="Gene3D" id="1.20.1270.360">
    <property type="match status" value="1"/>
</dbReference>
<dbReference type="EMBL" id="VJWA01000002">
    <property type="protein sequence ID" value="TRW15109.1"/>
    <property type="molecule type" value="Genomic_DNA"/>
</dbReference>
<dbReference type="InterPro" id="IPR005560">
    <property type="entry name" value="Csp_YhjQ"/>
</dbReference>
<dbReference type="CDD" id="cd08026">
    <property type="entry name" value="DUF326"/>
    <property type="match status" value="1"/>
</dbReference>
<evidence type="ECO:0000313" key="2">
    <source>
        <dbReference type="Proteomes" id="UP000317894"/>
    </source>
</evidence>
<comment type="caution">
    <text evidence="1">The sequence shown here is derived from an EMBL/GenBank/DDBJ whole genome shotgun (WGS) entry which is preliminary data.</text>
</comment>
<evidence type="ECO:0000313" key="1">
    <source>
        <dbReference type="EMBL" id="TRW15109.1"/>
    </source>
</evidence>
<proteinExistence type="predicted"/>
<protein>
    <submittedName>
        <fullName evidence="1">Four-helix bundle copper-binding protein</fullName>
    </submittedName>
</protein>
<organism evidence="1 2">
    <name type="scientific">Glacieibacterium frigidum</name>
    <dbReference type="NCBI Taxonomy" id="2593303"/>
    <lineage>
        <taxon>Bacteria</taxon>
        <taxon>Pseudomonadati</taxon>
        <taxon>Pseudomonadota</taxon>
        <taxon>Alphaproteobacteria</taxon>
        <taxon>Sphingomonadales</taxon>
        <taxon>Sphingosinicellaceae</taxon>
        <taxon>Glacieibacterium</taxon>
    </lineage>
</organism>
<name>A0A552UA85_9SPHN</name>